<gene>
    <name evidence="3" type="ORF">EUBSIR_02219</name>
</gene>
<keyword evidence="4" id="KW-1185">Reference proteome</keyword>
<accession>B0MQV2</accession>
<keyword evidence="2" id="KW-0812">Transmembrane</keyword>
<comment type="caution">
    <text evidence="3">The sequence shown here is derived from an EMBL/GenBank/DDBJ whole genome shotgun (WGS) entry which is preliminary data.</text>
</comment>
<organism evidence="3 4">
    <name type="scientific">[Eubacterium] siraeum DSM 15702</name>
    <dbReference type="NCBI Taxonomy" id="428128"/>
    <lineage>
        <taxon>Bacteria</taxon>
        <taxon>Bacillati</taxon>
        <taxon>Bacillota</taxon>
        <taxon>Clostridia</taxon>
        <taxon>Eubacteriales</taxon>
        <taxon>Oscillospiraceae</taxon>
        <taxon>Oscillospiraceae incertae sedis</taxon>
    </lineage>
</organism>
<reference evidence="3" key="1">
    <citation type="submission" date="2007-10" db="EMBL/GenBank/DDBJ databases">
        <authorList>
            <person name="Fulton L."/>
            <person name="Clifton S."/>
            <person name="Fulton B."/>
            <person name="Xu J."/>
            <person name="Minx P."/>
            <person name="Pepin K.H."/>
            <person name="Johnson M."/>
            <person name="Thiruvilangam P."/>
            <person name="Bhonagiri V."/>
            <person name="Nash W.E."/>
            <person name="Mardis E.R."/>
            <person name="Wilson R.K."/>
        </authorList>
    </citation>
    <scope>NUCLEOTIDE SEQUENCE [LARGE SCALE GENOMIC DNA]</scope>
    <source>
        <strain evidence="3">DSM 15702</strain>
    </source>
</reference>
<dbReference type="EMBL" id="ABCA03000053">
    <property type="protein sequence ID" value="EDR99869.1"/>
    <property type="molecule type" value="Genomic_DNA"/>
</dbReference>
<evidence type="ECO:0000313" key="3">
    <source>
        <dbReference type="EMBL" id="EDR99869.1"/>
    </source>
</evidence>
<evidence type="ECO:0000256" key="2">
    <source>
        <dbReference type="SAM" id="Phobius"/>
    </source>
</evidence>
<dbReference type="Proteomes" id="UP000005326">
    <property type="component" value="Unassembled WGS sequence"/>
</dbReference>
<evidence type="ECO:0008006" key="5">
    <source>
        <dbReference type="Google" id="ProtNLM"/>
    </source>
</evidence>
<feature type="transmembrane region" description="Helical" evidence="2">
    <location>
        <begin position="324"/>
        <end position="349"/>
    </location>
</feature>
<evidence type="ECO:0000313" key="4">
    <source>
        <dbReference type="Proteomes" id="UP000005326"/>
    </source>
</evidence>
<dbReference type="InterPro" id="IPR005883">
    <property type="entry name" value="PilM"/>
</dbReference>
<reference evidence="3" key="2">
    <citation type="submission" date="2014-06" db="EMBL/GenBank/DDBJ databases">
        <title>Draft genome sequence of Eubacterium siraeum (DSM 15702).</title>
        <authorList>
            <person name="Sudarsanam P."/>
            <person name="Ley R."/>
            <person name="Guruge J."/>
            <person name="Turnbaugh P.J."/>
            <person name="Mahowald M."/>
            <person name="Liep D."/>
            <person name="Gordon J."/>
        </authorList>
    </citation>
    <scope>NUCLEOTIDE SEQUENCE</scope>
    <source>
        <strain evidence="3">DSM 15702</strain>
    </source>
</reference>
<dbReference type="InterPro" id="IPR050696">
    <property type="entry name" value="FtsA/MreB"/>
</dbReference>
<feature type="region of interest" description="Disordered" evidence="1">
    <location>
        <begin position="527"/>
        <end position="553"/>
    </location>
</feature>
<dbReference type="PANTHER" id="PTHR32432">
    <property type="entry name" value="CELL DIVISION PROTEIN FTSA-RELATED"/>
    <property type="match status" value="1"/>
</dbReference>
<keyword evidence="2" id="KW-0472">Membrane</keyword>
<keyword evidence="2" id="KW-1133">Transmembrane helix</keyword>
<dbReference type="Gene3D" id="3.30.420.40">
    <property type="match status" value="2"/>
</dbReference>
<sequence length="553" mass="61189">MLSIDITDRQIKLVRGTSQGSKIKIDEVDFREIEKGLVSNGYIADVPLVAAEIIDIINTRAIKEKDTIVSISSSSILYKELMLPKPKKISNTAAIEAMIGSNMGISNDYNISYTIVGETVDENKNPLIKVLATACPQRLVDGYVKLFTHMGLSLKAVNISNNAISRLIQNTPKMSGYMPLLLVQIDKEFLNINLYEDNVLSFSRYFKIDPADYNNAEDYVNQAIYDNLFRMFQFFQSRKDMKPIKEMMFYGEIGDFIALTNTVSGFNVSCHILSAPTTIASRADFEFTVYANAIGALYKVNKELEHINLLDTTAAKESKGLNTFFIGLGAAALISVVSVIGANVVVDIINNNIKGEIKQVQAQINDTELQTRLTTLQQKEGVLANFQSYKSSIANAEIMYNYMPKGTTDVYKMLREPFTAKQDGIESVTKDDIRKKLNGMKLTDKVSINGYTVTASFSCTDQSQPSQYVRALIDQGYFENINYTGYSVEKATGENADKKESITFKLTMLLKAGNDLKLDKDEANSAIENLNNQGSESDASAGENGSDTSSSAE</sequence>
<dbReference type="Pfam" id="PF11104">
    <property type="entry name" value="PilM_2"/>
    <property type="match status" value="1"/>
</dbReference>
<proteinExistence type="predicted"/>
<dbReference type="AlphaFoldDB" id="B0MQV2"/>
<evidence type="ECO:0000256" key="1">
    <source>
        <dbReference type="SAM" id="MobiDB-lite"/>
    </source>
</evidence>
<name>B0MQV2_9FIRM</name>
<dbReference type="Gene3D" id="3.30.1490.300">
    <property type="match status" value="1"/>
</dbReference>
<protein>
    <recommendedName>
        <fullName evidence="5">Competence protein A</fullName>
    </recommendedName>
</protein>